<sequence length="348" mass="39283">MASNPQTFQSFGRPLANSSNFFSQRDNEHQLYGLFSDLNLNGEYRKQPVSTLTPFAAVSSEDIELNDVRSTEKKLTTKQLRKQREAEQAAKTPKKPKTLASKAKKQNRIKIRFERRKSQKDRLGAINRDPKLVEKRIQALKELHACAQDLHNATENKVALKQALQNLTEALASHTEKTSAELYAELCQTNNQKSAEVLIGGNINDTQSSEESFKNFVDNLERPVLPSEPVPTSRGKKTARVKELPVNIAQPTFKLLAPSREQKIRNAHNWKRAKPLIIDLTKAIERSDISIAKSYAAARVPIKKLADGLERDFADVISEVIPSFTRDRIAYFERPFITLKGDPPNITL</sequence>
<name>A0A177A3P4_9PEZI</name>
<dbReference type="OrthoDB" id="194443at2759"/>
<accession>A0A177A3P4</accession>
<organism evidence="3">
    <name type="scientific">Pseudogymnoascus destructans</name>
    <dbReference type="NCBI Taxonomy" id="655981"/>
    <lineage>
        <taxon>Eukaryota</taxon>
        <taxon>Fungi</taxon>
        <taxon>Dikarya</taxon>
        <taxon>Ascomycota</taxon>
        <taxon>Pezizomycotina</taxon>
        <taxon>Leotiomycetes</taxon>
        <taxon>Thelebolales</taxon>
        <taxon>Thelebolaceae</taxon>
        <taxon>Pseudogymnoascus</taxon>
    </lineage>
</organism>
<feature type="region of interest" description="Disordered" evidence="2">
    <location>
        <begin position="1"/>
        <end position="21"/>
    </location>
</feature>
<feature type="coiled-coil region" evidence="1">
    <location>
        <begin position="150"/>
        <end position="177"/>
    </location>
</feature>
<evidence type="ECO:0000313" key="3">
    <source>
        <dbReference type="EMBL" id="OAF56885.1"/>
    </source>
</evidence>
<feature type="compositionally biased region" description="Basic residues" evidence="2">
    <location>
        <begin position="92"/>
        <end position="106"/>
    </location>
</feature>
<dbReference type="AlphaFoldDB" id="A0A177A3P4"/>
<evidence type="ECO:0000256" key="2">
    <source>
        <dbReference type="SAM" id="MobiDB-lite"/>
    </source>
</evidence>
<proteinExistence type="predicted"/>
<reference evidence="3" key="1">
    <citation type="submission" date="2016-03" db="EMBL/GenBank/DDBJ databases">
        <title>Updated assembly of Pseudogymnoascus destructans, the fungus causing white-nose syndrome of bats.</title>
        <authorList>
            <person name="Palmer J.M."/>
            <person name="Drees K.P."/>
            <person name="Foster J.T."/>
            <person name="Lindner D.L."/>
        </authorList>
    </citation>
    <scope>NUCLEOTIDE SEQUENCE [LARGE SCALE GENOMIC DNA]</scope>
    <source>
        <strain evidence="3">20631-21</strain>
    </source>
</reference>
<evidence type="ECO:0000256" key="1">
    <source>
        <dbReference type="SAM" id="Coils"/>
    </source>
</evidence>
<feature type="region of interest" description="Disordered" evidence="2">
    <location>
        <begin position="70"/>
        <end position="106"/>
    </location>
</feature>
<dbReference type="RefSeq" id="XP_024322176.1">
    <property type="nucleotide sequence ID" value="XM_024470571.1"/>
</dbReference>
<dbReference type="Proteomes" id="UP000077154">
    <property type="component" value="Unassembled WGS sequence"/>
</dbReference>
<dbReference type="EMBL" id="KV441402">
    <property type="protein sequence ID" value="OAF56885.1"/>
    <property type="molecule type" value="Genomic_DNA"/>
</dbReference>
<gene>
    <name evidence="3" type="ORF">VC83_06991</name>
</gene>
<dbReference type="VEuPathDB" id="FungiDB:GMDG_04112"/>
<protein>
    <submittedName>
        <fullName evidence="3">Uncharacterized protein</fullName>
    </submittedName>
</protein>
<keyword evidence="1" id="KW-0175">Coiled coil</keyword>
<dbReference type="GeneID" id="36290041"/>